<reference evidence="3" key="1">
    <citation type="submission" date="2017-02" db="UniProtKB">
        <authorList>
            <consortium name="WormBaseParasite"/>
        </authorList>
    </citation>
    <scope>IDENTIFICATION</scope>
</reference>
<sequence>MQLIQSKIGYLIAGRTNSVSENTSVQLNTFFSNMIDSEDHGDSTQMDHYWNLESSGTDEYAGPLAKEVQATNEKVWEQFRATVETHDDGYYVRLA</sequence>
<name>A0A0N4YQB6_NIPBR</name>
<gene>
    <name evidence="1" type="ORF">NBR_LOCUS19439</name>
</gene>
<accession>A0A0N4YQB6</accession>
<dbReference type="STRING" id="27835.A0A0N4YQB6"/>
<evidence type="ECO:0000313" key="1">
    <source>
        <dbReference type="EMBL" id="VDL83173.1"/>
    </source>
</evidence>
<organism evidence="3">
    <name type="scientific">Nippostrongylus brasiliensis</name>
    <name type="common">Rat hookworm</name>
    <dbReference type="NCBI Taxonomy" id="27835"/>
    <lineage>
        <taxon>Eukaryota</taxon>
        <taxon>Metazoa</taxon>
        <taxon>Ecdysozoa</taxon>
        <taxon>Nematoda</taxon>
        <taxon>Chromadorea</taxon>
        <taxon>Rhabditida</taxon>
        <taxon>Rhabditina</taxon>
        <taxon>Rhabditomorpha</taxon>
        <taxon>Strongyloidea</taxon>
        <taxon>Heligmosomidae</taxon>
        <taxon>Nippostrongylus</taxon>
    </lineage>
</organism>
<evidence type="ECO:0000313" key="3">
    <source>
        <dbReference type="WBParaSite" id="NBR_0001943801-mRNA-1"/>
    </source>
</evidence>
<protein>
    <submittedName>
        <fullName evidence="3">DUF4038 domain-containing protein</fullName>
    </submittedName>
</protein>
<keyword evidence="2" id="KW-1185">Reference proteome</keyword>
<dbReference type="WBParaSite" id="NBR_0001943801-mRNA-1">
    <property type="protein sequence ID" value="NBR_0001943801-mRNA-1"/>
    <property type="gene ID" value="NBR_0001943801"/>
</dbReference>
<dbReference type="Proteomes" id="UP000271162">
    <property type="component" value="Unassembled WGS sequence"/>
</dbReference>
<dbReference type="AlphaFoldDB" id="A0A0N4YQB6"/>
<dbReference type="EMBL" id="UYSL01024180">
    <property type="protein sequence ID" value="VDL83173.1"/>
    <property type="molecule type" value="Genomic_DNA"/>
</dbReference>
<reference evidence="1 2" key="2">
    <citation type="submission" date="2018-11" db="EMBL/GenBank/DDBJ databases">
        <authorList>
            <consortium name="Pathogen Informatics"/>
        </authorList>
    </citation>
    <scope>NUCLEOTIDE SEQUENCE [LARGE SCALE GENOMIC DNA]</scope>
</reference>
<evidence type="ECO:0000313" key="2">
    <source>
        <dbReference type="Proteomes" id="UP000271162"/>
    </source>
</evidence>
<proteinExistence type="predicted"/>